<dbReference type="Gene3D" id="3.20.20.150">
    <property type="entry name" value="Divalent-metal-dependent TIM barrel enzymes"/>
    <property type="match status" value="1"/>
</dbReference>
<dbReference type="eggNOG" id="arCOG05324">
    <property type="taxonomic scope" value="Archaea"/>
</dbReference>
<protein>
    <submittedName>
        <fullName evidence="1">Mannonate dehydratase</fullName>
    </submittedName>
</protein>
<accession>J2ZAR1</accession>
<dbReference type="RefSeq" id="WP_009377640.1">
    <property type="nucleotide sequence ID" value="NZ_ALJD01000012.1"/>
</dbReference>
<dbReference type="AlphaFoldDB" id="J2ZAR1"/>
<dbReference type="EMBL" id="ALJD01000012">
    <property type="protein sequence ID" value="EJN57735.1"/>
    <property type="molecule type" value="Genomic_DNA"/>
</dbReference>
<organism evidence="1 2">
    <name type="scientific">Halogranum salarium B-1</name>
    <dbReference type="NCBI Taxonomy" id="1210908"/>
    <lineage>
        <taxon>Archaea</taxon>
        <taxon>Methanobacteriati</taxon>
        <taxon>Methanobacteriota</taxon>
        <taxon>Stenosarchaea group</taxon>
        <taxon>Halobacteria</taxon>
        <taxon>Halobacteriales</taxon>
        <taxon>Haloferacaceae</taxon>
    </lineage>
</organism>
<sequence>MLGREGRDEENATVERLLRNMGRIDIAIGIGIYSLGLDGEPVGVIHTADSVPLRGDSRTTAYCHEQSERAPDYPVDISEDELWPNLEYFLGDGCERRRRLSLTEARR</sequence>
<name>J2ZAR1_9EURY</name>
<dbReference type="OrthoDB" id="39900at2157"/>
<evidence type="ECO:0000313" key="1">
    <source>
        <dbReference type="EMBL" id="EJN57735.1"/>
    </source>
</evidence>
<proteinExistence type="predicted"/>
<reference evidence="1 2" key="1">
    <citation type="journal article" date="2012" name="J. Bacteriol.">
        <title>Draft Genome Sequence of the Extremely Halophilic Archaeon Halogranum salarium B-1T.</title>
        <authorList>
            <person name="Kim K.K."/>
            <person name="Lee K.C."/>
            <person name="Lee J.S."/>
        </authorList>
    </citation>
    <scope>NUCLEOTIDE SEQUENCE [LARGE SCALE GENOMIC DNA]</scope>
    <source>
        <strain evidence="1 2">B-1</strain>
    </source>
</reference>
<gene>
    <name evidence="1" type="ORF">HSB1_40960</name>
</gene>
<comment type="caution">
    <text evidence="1">The sequence shown here is derived from an EMBL/GenBank/DDBJ whole genome shotgun (WGS) entry which is preliminary data.</text>
</comment>
<evidence type="ECO:0000313" key="2">
    <source>
        <dbReference type="Proteomes" id="UP000007813"/>
    </source>
</evidence>
<dbReference type="Proteomes" id="UP000007813">
    <property type="component" value="Unassembled WGS sequence"/>
</dbReference>